<dbReference type="GO" id="GO:0046983">
    <property type="term" value="F:protein dimerization activity"/>
    <property type="evidence" value="ECO:0007669"/>
    <property type="project" value="InterPro"/>
</dbReference>
<feature type="domain" description="Metallo-beta-lactamase" evidence="6">
    <location>
        <begin position="119"/>
        <end position="337"/>
    </location>
</feature>
<dbReference type="RefSeq" id="WP_254293048.1">
    <property type="nucleotide sequence ID" value="NZ_JAMLDX010000007.1"/>
</dbReference>
<keyword evidence="8" id="KW-1185">Reference proteome</keyword>
<dbReference type="SMART" id="SM00849">
    <property type="entry name" value="Lactamase_B"/>
    <property type="match status" value="1"/>
</dbReference>
<dbReference type="Pfam" id="PF14864">
    <property type="entry name" value="Alkyl_sulf_C"/>
    <property type="match status" value="1"/>
</dbReference>
<dbReference type="PANTHER" id="PTHR43223:SF1">
    <property type="entry name" value="ALKYL_ARYL-SULFATASE BDS1"/>
    <property type="match status" value="1"/>
</dbReference>
<evidence type="ECO:0000256" key="5">
    <source>
        <dbReference type="SAM" id="SignalP"/>
    </source>
</evidence>
<dbReference type="CDD" id="cd07710">
    <property type="entry name" value="arylsulfatase_Sdsa1-like_MBL-fold"/>
    <property type="match status" value="1"/>
</dbReference>
<keyword evidence="3" id="KW-0862">Zinc</keyword>
<evidence type="ECO:0000256" key="1">
    <source>
        <dbReference type="ARBA" id="ARBA00022723"/>
    </source>
</evidence>
<dbReference type="SUPFAM" id="SSF55718">
    <property type="entry name" value="SCP-like"/>
    <property type="match status" value="1"/>
</dbReference>
<accession>A0A9X2HLV7</accession>
<proteinExistence type="inferred from homology"/>
<dbReference type="GO" id="GO:0046872">
    <property type="term" value="F:metal ion binding"/>
    <property type="evidence" value="ECO:0007669"/>
    <property type="project" value="UniProtKB-KW"/>
</dbReference>
<evidence type="ECO:0000256" key="4">
    <source>
        <dbReference type="ARBA" id="ARBA00033751"/>
    </source>
</evidence>
<dbReference type="AlphaFoldDB" id="A0A9X2HLV7"/>
<feature type="signal peptide" evidence="5">
    <location>
        <begin position="1"/>
        <end position="18"/>
    </location>
</feature>
<keyword evidence="2" id="KW-0378">Hydrolase</keyword>
<dbReference type="SUPFAM" id="SSF56281">
    <property type="entry name" value="Metallo-hydrolase/oxidoreductase"/>
    <property type="match status" value="1"/>
</dbReference>
<dbReference type="InterPro" id="IPR029228">
    <property type="entry name" value="Alkyl_sulf_dimr"/>
</dbReference>
<name>A0A9X2HLV7_9SPHN</name>
<dbReference type="InterPro" id="IPR038536">
    <property type="entry name" value="Alkyl/aryl-sulf_dimr_sf"/>
</dbReference>
<dbReference type="InterPro" id="IPR036527">
    <property type="entry name" value="SCP2_sterol-bd_dom_sf"/>
</dbReference>
<keyword evidence="1" id="KW-0479">Metal-binding</keyword>
<keyword evidence="5" id="KW-0732">Signal</keyword>
<evidence type="ECO:0000313" key="8">
    <source>
        <dbReference type="Proteomes" id="UP001139451"/>
    </source>
</evidence>
<reference evidence="7" key="1">
    <citation type="submission" date="2022-05" db="EMBL/GenBank/DDBJ databases">
        <title>Sphingomonas sp. strain MG17 Genome sequencing and assembly.</title>
        <authorList>
            <person name="Kim I."/>
        </authorList>
    </citation>
    <scope>NUCLEOTIDE SEQUENCE</scope>
    <source>
        <strain evidence="7">MG17</strain>
    </source>
</reference>
<feature type="chain" id="PRO_5040963011" evidence="5">
    <location>
        <begin position="19"/>
        <end position="634"/>
    </location>
</feature>
<comment type="caution">
    <text evidence="7">The sequence shown here is derived from an EMBL/GenBank/DDBJ whole genome shotgun (WGS) entry which is preliminary data.</text>
</comment>
<protein>
    <submittedName>
        <fullName evidence="7">MBL fold metallo-hydrolase</fullName>
    </submittedName>
</protein>
<dbReference type="Pfam" id="PF00753">
    <property type="entry name" value="Lactamase_B"/>
    <property type="match status" value="1"/>
</dbReference>
<evidence type="ECO:0000256" key="2">
    <source>
        <dbReference type="ARBA" id="ARBA00022801"/>
    </source>
</evidence>
<evidence type="ECO:0000313" key="7">
    <source>
        <dbReference type="EMBL" id="MCP3730911.1"/>
    </source>
</evidence>
<gene>
    <name evidence="7" type="ORF">M9978_10765</name>
</gene>
<dbReference type="PANTHER" id="PTHR43223">
    <property type="entry name" value="ALKYL/ARYL-SULFATASE"/>
    <property type="match status" value="1"/>
</dbReference>
<sequence length="634" mass="68512">MKCVITLAALLAASTALAQRADPPSEATIAANQRAAETAPFADTRDFDFASRGYMGTRTDPVIRTADGRVAMDLNAYDFLKGEAPATVNPSLWRQSQLTARHGLFKVMDSVWQVRGFDTANITFIRGAKGWVVIDALTNSETAQAAYELVSEKLGKRPIAALIYTHSHGDHFGGGEGLKPFLANGAPVLAPVGFFKAAISESVIAGPAMARRAGYQFGMPVAKGPQGTVGVAIGSDIGRGTRGMLRPTAEIAKDGKVMLLDGVKTVFHLTPGTEAPAEMNMYFPDLGVLDLAENANPTQHNVLTPRGALVRDAKAWAEGLSDAAYRFKGARVLITSHGWPRFGQAEVADFLAKHRDIYAYLHDQSIRMMNQGLTGDEIAAKIRLPASLEKEWYNRPYYGSLSFNARAVYQYYMGWYDANPVRLKVLPPEEGGKRYVEAMGGPRRVMELAQQAYDKGDYGWAAELLNRLVFAGGVSSARELLARCYEQLAWQSENALARNIYLTGALELKRGPSVPSRPGDGGFLPILPARDVFDMLATRIDPQKAGEGRLTIRFVFTDKVEAVTVRVANGVLTHRANEAGDTADATVTGARGDILAAVMSGAPLKARIAGDQGALLRLAGWLDQPDPRFAIVTP</sequence>
<dbReference type="Gene3D" id="3.60.15.30">
    <property type="entry name" value="Metallo-beta-lactamase domain"/>
    <property type="match status" value="1"/>
</dbReference>
<dbReference type="InterPro" id="IPR052195">
    <property type="entry name" value="Bact_Alkyl/Aryl-Sulfatase"/>
</dbReference>
<dbReference type="InterPro" id="IPR029229">
    <property type="entry name" value="Alkyl_sulf_C"/>
</dbReference>
<evidence type="ECO:0000259" key="6">
    <source>
        <dbReference type="SMART" id="SM00849"/>
    </source>
</evidence>
<dbReference type="GO" id="GO:0018741">
    <property type="term" value="F:linear primary-alkylsulfatase activity"/>
    <property type="evidence" value="ECO:0007669"/>
    <property type="project" value="InterPro"/>
</dbReference>
<evidence type="ECO:0000256" key="3">
    <source>
        <dbReference type="ARBA" id="ARBA00022833"/>
    </source>
</evidence>
<dbReference type="InterPro" id="IPR001279">
    <property type="entry name" value="Metallo-B-lactamas"/>
</dbReference>
<dbReference type="Pfam" id="PF14863">
    <property type="entry name" value="Alkyl_sulf_dimr"/>
    <property type="match status" value="1"/>
</dbReference>
<dbReference type="EMBL" id="JAMLDX010000007">
    <property type="protein sequence ID" value="MCP3730911.1"/>
    <property type="molecule type" value="Genomic_DNA"/>
</dbReference>
<organism evidence="7 8">
    <name type="scientific">Sphingomonas tagetis</name>
    <dbReference type="NCBI Taxonomy" id="2949092"/>
    <lineage>
        <taxon>Bacteria</taxon>
        <taxon>Pseudomonadati</taxon>
        <taxon>Pseudomonadota</taxon>
        <taxon>Alphaproteobacteria</taxon>
        <taxon>Sphingomonadales</taxon>
        <taxon>Sphingomonadaceae</taxon>
        <taxon>Sphingomonas</taxon>
    </lineage>
</organism>
<dbReference type="InterPro" id="IPR044097">
    <property type="entry name" value="Bds1/SdsA1_MBL-fold"/>
</dbReference>
<dbReference type="Gene3D" id="1.25.40.880">
    <property type="entry name" value="Alkyl sulfatase, dimerisation domain"/>
    <property type="match status" value="1"/>
</dbReference>
<comment type="similarity">
    <text evidence="4">Belongs to the metallo-beta-lactamase superfamily. Type III sulfatase family.</text>
</comment>
<dbReference type="GO" id="GO:0018909">
    <property type="term" value="P:dodecyl sulfate metabolic process"/>
    <property type="evidence" value="ECO:0007669"/>
    <property type="project" value="InterPro"/>
</dbReference>
<dbReference type="Gene3D" id="3.30.1050.10">
    <property type="entry name" value="SCP2 sterol-binding domain"/>
    <property type="match status" value="1"/>
</dbReference>
<dbReference type="Proteomes" id="UP001139451">
    <property type="component" value="Unassembled WGS sequence"/>
</dbReference>
<dbReference type="InterPro" id="IPR036866">
    <property type="entry name" value="RibonucZ/Hydroxyglut_hydro"/>
</dbReference>